<feature type="compositionally biased region" description="Basic residues" evidence="1">
    <location>
        <begin position="1"/>
        <end position="16"/>
    </location>
</feature>
<reference evidence="2 3" key="1">
    <citation type="journal article" date="2016" name="Mol. Biol. Evol.">
        <title>Comparative Genomics of Early-Diverging Mushroom-Forming Fungi Provides Insights into the Origins of Lignocellulose Decay Capabilities.</title>
        <authorList>
            <person name="Nagy L.G."/>
            <person name="Riley R."/>
            <person name="Tritt A."/>
            <person name="Adam C."/>
            <person name="Daum C."/>
            <person name="Floudas D."/>
            <person name="Sun H."/>
            <person name="Yadav J.S."/>
            <person name="Pangilinan J."/>
            <person name="Larsson K.H."/>
            <person name="Matsuura K."/>
            <person name="Barry K."/>
            <person name="Labutti K."/>
            <person name="Kuo R."/>
            <person name="Ohm R.A."/>
            <person name="Bhattacharya S.S."/>
            <person name="Shirouzu T."/>
            <person name="Yoshinaga Y."/>
            <person name="Martin F.M."/>
            <person name="Grigoriev I.V."/>
            <person name="Hibbett D.S."/>
        </authorList>
    </citation>
    <scope>NUCLEOTIDE SEQUENCE [LARGE SCALE GENOMIC DNA]</scope>
    <source>
        <strain evidence="2 3">CBS 109695</strain>
    </source>
</reference>
<proteinExistence type="predicted"/>
<gene>
    <name evidence="2" type="ORF">FIBSPDRAFT_65686</name>
</gene>
<dbReference type="AlphaFoldDB" id="A0A166EXB1"/>
<dbReference type="Proteomes" id="UP000076532">
    <property type="component" value="Unassembled WGS sequence"/>
</dbReference>
<protein>
    <submittedName>
        <fullName evidence="2">Uncharacterized protein</fullName>
    </submittedName>
</protein>
<evidence type="ECO:0000256" key="1">
    <source>
        <dbReference type="SAM" id="MobiDB-lite"/>
    </source>
</evidence>
<dbReference type="EMBL" id="KV417596">
    <property type="protein sequence ID" value="KZP16209.1"/>
    <property type="molecule type" value="Genomic_DNA"/>
</dbReference>
<organism evidence="2 3">
    <name type="scientific">Athelia psychrophila</name>
    <dbReference type="NCBI Taxonomy" id="1759441"/>
    <lineage>
        <taxon>Eukaryota</taxon>
        <taxon>Fungi</taxon>
        <taxon>Dikarya</taxon>
        <taxon>Basidiomycota</taxon>
        <taxon>Agaricomycotina</taxon>
        <taxon>Agaricomycetes</taxon>
        <taxon>Agaricomycetidae</taxon>
        <taxon>Atheliales</taxon>
        <taxon>Atheliaceae</taxon>
        <taxon>Athelia</taxon>
    </lineage>
</organism>
<feature type="region of interest" description="Disordered" evidence="1">
    <location>
        <begin position="1"/>
        <end position="26"/>
    </location>
</feature>
<evidence type="ECO:0000313" key="2">
    <source>
        <dbReference type="EMBL" id="KZP16209.1"/>
    </source>
</evidence>
<evidence type="ECO:0000313" key="3">
    <source>
        <dbReference type="Proteomes" id="UP000076532"/>
    </source>
</evidence>
<accession>A0A166EXB1</accession>
<name>A0A166EXB1_9AGAM</name>
<keyword evidence="3" id="KW-1185">Reference proteome</keyword>
<sequence length="80" mass="9128">MPRRHRDCVRRARAHRQNFSSAPGGSRGARELFVIVVLTAPQTSMLETSLPPKNAWSTARTLLRLRKMRSESPVERSQTQ</sequence>